<evidence type="ECO:0000313" key="2">
    <source>
        <dbReference type="Proteomes" id="UP000593737"/>
    </source>
</evidence>
<dbReference type="KEGG" id="nkf:Nkreftii_003068"/>
<accession>A0A7S8J0N9</accession>
<evidence type="ECO:0000313" key="1">
    <source>
        <dbReference type="EMBL" id="QPD05294.1"/>
    </source>
</evidence>
<sequence length="72" mass="8521">MRERYDFSKMKGVRNPYRKLLKKPITIRLDGTTISYFKGLADELGMPYQHLINLYLRDCAINQKKLALKWAS</sequence>
<protein>
    <recommendedName>
        <fullName evidence="3">Antitoxin</fullName>
    </recommendedName>
</protein>
<evidence type="ECO:0008006" key="3">
    <source>
        <dbReference type="Google" id="ProtNLM"/>
    </source>
</evidence>
<dbReference type="AlphaFoldDB" id="A0A7S8J0N9"/>
<proteinExistence type="predicted"/>
<organism evidence="1 2">
    <name type="scientific">Candidatus Nitrospira kreftii</name>
    <dbReference type="NCBI Taxonomy" id="2652173"/>
    <lineage>
        <taxon>Bacteria</taxon>
        <taxon>Pseudomonadati</taxon>
        <taxon>Nitrospirota</taxon>
        <taxon>Nitrospiria</taxon>
        <taxon>Nitrospirales</taxon>
        <taxon>Nitrospiraceae</taxon>
        <taxon>Nitrospira</taxon>
    </lineage>
</organism>
<dbReference type="Proteomes" id="UP000593737">
    <property type="component" value="Chromosome"/>
</dbReference>
<gene>
    <name evidence="1" type="ORF">Nkreftii_003068</name>
</gene>
<reference evidence="1 2" key="1">
    <citation type="journal article" date="2020" name="ISME J.">
        <title>Enrichment and physiological characterization of a novel comammox Nitrospira indicates ammonium inhibition of complete nitrification.</title>
        <authorList>
            <person name="Sakoula D."/>
            <person name="Koch H."/>
            <person name="Frank J."/>
            <person name="Jetten M.S.M."/>
            <person name="van Kessel M.A.H.J."/>
            <person name="Lucker S."/>
        </authorList>
    </citation>
    <scope>NUCLEOTIDE SEQUENCE [LARGE SCALE GENOMIC DNA]</scope>
    <source>
        <strain evidence="1">Comreactor17</strain>
    </source>
</reference>
<dbReference type="EMBL" id="CP047423">
    <property type="protein sequence ID" value="QPD05294.1"/>
    <property type="molecule type" value="Genomic_DNA"/>
</dbReference>
<name>A0A7S8J0N9_9BACT</name>